<dbReference type="PANTHER" id="PTHR30558:SF3">
    <property type="entry name" value="BIOPOLYMER TRANSPORT PROTEIN EXBD-RELATED"/>
    <property type="match status" value="1"/>
</dbReference>
<dbReference type="AlphaFoldDB" id="V4RKZ8"/>
<dbReference type="InterPro" id="IPR003400">
    <property type="entry name" value="ExbD"/>
</dbReference>
<feature type="transmembrane region" description="Helical" evidence="8">
    <location>
        <begin position="15"/>
        <end position="33"/>
    </location>
</feature>
<dbReference type="RefSeq" id="WP_023432955.1">
    <property type="nucleotide sequence ID" value="NZ_AWXZ01000037.1"/>
</dbReference>
<evidence type="ECO:0000256" key="6">
    <source>
        <dbReference type="ARBA" id="ARBA00023136"/>
    </source>
</evidence>
<keyword evidence="5 8" id="KW-1133">Transmembrane helix</keyword>
<dbReference type="OrthoDB" id="8479787at2"/>
<evidence type="ECO:0000256" key="1">
    <source>
        <dbReference type="ARBA" id="ARBA00004162"/>
    </source>
</evidence>
<evidence type="ECO:0000313" key="9">
    <source>
        <dbReference type="EMBL" id="ESR23885.1"/>
    </source>
</evidence>
<dbReference type="Pfam" id="PF02472">
    <property type="entry name" value="ExbD"/>
    <property type="match status" value="1"/>
</dbReference>
<evidence type="ECO:0000256" key="3">
    <source>
        <dbReference type="ARBA" id="ARBA00022475"/>
    </source>
</evidence>
<evidence type="ECO:0000256" key="8">
    <source>
        <dbReference type="SAM" id="Phobius"/>
    </source>
</evidence>
<keyword evidence="7" id="KW-0653">Protein transport</keyword>
<keyword evidence="7" id="KW-0813">Transport</keyword>
<evidence type="ECO:0000256" key="7">
    <source>
        <dbReference type="RuleBase" id="RU003879"/>
    </source>
</evidence>
<sequence length="136" mass="14821">MRFDEPPARRLSDEGVVPLINVVFLLLIFFLIAGTMTPPSPVELDPVTTRESPAARSPAAVLFVSGDGRMAYRARPVTVSELSGIVRADDERDRGQPLSVMLDRELPSRELALILDALARGGVSNLRLVTLRGRGE</sequence>
<gene>
    <name evidence="9" type="ORF">N177_2830</name>
</gene>
<keyword evidence="6 8" id="KW-0472">Membrane</keyword>
<dbReference type="GO" id="GO:0015031">
    <property type="term" value="P:protein transport"/>
    <property type="evidence" value="ECO:0007669"/>
    <property type="project" value="UniProtKB-KW"/>
</dbReference>
<comment type="caution">
    <text evidence="9">The sequence shown here is derived from an EMBL/GenBank/DDBJ whole genome shotgun (WGS) entry which is preliminary data.</text>
</comment>
<reference evidence="9 10" key="1">
    <citation type="journal article" date="2014" name="Genome Announc.">
        <title>Draft Genome Sequence of Lutibaculum baratangense Strain AMV1T, Isolated from a Mud Volcano in Andamans, India.</title>
        <authorList>
            <person name="Singh A."/>
            <person name="Sreenivas A."/>
            <person name="Sathyanarayana Reddy G."/>
            <person name="Pinnaka A.K."/>
            <person name="Shivaji S."/>
        </authorList>
    </citation>
    <scope>NUCLEOTIDE SEQUENCE [LARGE SCALE GENOMIC DNA]</scope>
    <source>
        <strain evidence="9 10">AMV1</strain>
    </source>
</reference>
<dbReference type="PATRIC" id="fig|631454.5.peg.2795"/>
<protein>
    <submittedName>
        <fullName evidence="9">Biopolymer transport protein ExbD/TolR</fullName>
    </submittedName>
</protein>
<name>V4RKZ8_9HYPH</name>
<keyword evidence="4 7" id="KW-0812">Transmembrane</keyword>
<dbReference type="STRING" id="631454.N177_2830"/>
<evidence type="ECO:0000256" key="2">
    <source>
        <dbReference type="ARBA" id="ARBA00005811"/>
    </source>
</evidence>
<dbReference type="eggNOG" id="COG0848">
    <property type="taxonomic scope" value="Bacteria"/>
</dbReference>
<comment type="subcellular location">
    <subcellularLocation>
        <location evidence="1">Cell membrane</location>
        <topology evidence="1">Single-pass membrane protein</topology>
    </subcellularLocation>
    <subcellularLocation>
        <location evidence="7">Cell membrane</location>
        <topology evidence="7">Single-pass type II membrane protein</topology>
    </subcellularLocation>
</comment>
<dbReference type="EMBL" id="AWXZ01000037">
    <property type="protein sequence ID" value="ESR23885.1"/>
    <property type="molecule type" value="Genomic_DNA"/>
</dbReference>
<dbReference type="PANTHER" id="PTHR30558">
    <property type="entry name" value="EXBD MEMBRANE COMPONENT OF PMF-DRIVEN MACROMOLECULE IMPORT SYSTEM"/>
    <property type="match status" value="1"/>
</dbReference>
<evidence type="ECO:0000256" key="5">
    <source>
        <dbReference type="ARBA" id="ARBA00022989"/>
    </source>
</evidence>
<proteinExistence type="inferred from homology"/>
<evidence type="ECO:0000313" key="10">
    <source>
        <dbReference type="Proteomes" id="UP000017819"/>
    </source>
</evidence>
<keyword evidence="10" id="KW-1185">Reference proteome</keyword>
<dbReference type="Proteomes" id="UP000017819">
    <property type="component" value="Unassembled WGS sequence"/>
</dbReference>
<dbReference type="GO" id="GO:0005886">
    <property type="term" value="C:plasma membrane"/>
    <property type="evidence" value="ECO:0007669"/>
    <property type="project" value="UniProtKB-SubCell"/>
</dbReference>
<dbReference type="GO" id="GO:0022857">
    <property type="term" value="F:transmembrane transporter activity"/>
    <property type="evidence" value="ECO:0007669"/>
    <property type="project" value="InterPro"/>
</dbReference>
<keyword evidence="3" id="KW-1003">Cell membrane</keyword>
<evidence type="ECO:0000256" key="4">
    <source>
        <dbReference type="ARBA" id="ARBA00022692"/>
    </source>
</evidence>
<organism evidence="9 10">
    <name type="scientific">Lutibaculum baratangense AMV1</name>
    <dbReference type="NCBI Taxonomy" id="631454"/>
    <lineage>
        <taxon>Bacteria</taxon>
        <taxon>Pseudomonadati</taxon>
        <taxon>Pseudomonadota</taxon>
        <taxon>Alphaproteobacteria</taxon>
        <taxon>Hyphomicrobiales</taxon>
        <taxon>Tepidamorphaceae</taxon>
        <taxon>Lutibaculum</taxon>
    </lineage>
</organism>
<comment type="similarity">
    <text evidence="2 7">Belongs to the ExbD/TolR family.</text>
</comment>
<accession>V4RKZ8</accession>